<feature type="domain" description="LysM" evidence="5">
    <location>
        <begin position="32"/>
        <end position="78"/>
    </location>
</feature>
<feature type="domain" description="LysM" evidence="5">
    <location>
        <begin position="116"/>
        <end position="162"/>
    </location>
</feature>
<dbReference type="PANTHER" id="PTHR34997:SF2">
    <property type="entry name" value="LYSM DOMAIN-CONTAINING PROTEIN-RELATED"/>
    <property type="match status" value="1"/>
</dbReference>
<comment type="caution">
    <text evidence="6">The sequence shown here is derived from an EMBL/GenBank/DDBJ whole genome shotgun (WGS) entry which is preliminary data.</text>
</comment>
<gene>
    <name evidence="6" type="ORF">ETB97_008680</name>
</gene>
<evidence type="ECO:0000313" key="7">
    <source>
        <dbReference type="Proteomes" id="UP000541154"/>
    </source>
</evidence>
<evidence type="ECO:0000259" key="5">
    <source>
        <dbReference type="PROSITE" id="PS51782"/>
    </source>
</evidence>
<dbReference type="PROSITE" id="PS51782">
    <property type="entry name" value="LYSM"/>
    <property type="match status" value="2"/>
</dbReference>
<dbReference type="InterPro" id="IPR052210">
    <property type="entry name" value="LysM1-like"/>
</dbReference>
<accession>A0A8H6ADY8</accession>
<dbReference type="SUPFAM" id="SSF54106">
    <property type="entry name" value="LysM domain"/>
    <property type="match status" value="2"/>
</dbReference>
<feature type="compositionally biased region" description="Low complexity" evidence="4">
    <location>
        <begin position="227"/>
        <end position="240"/>
    </location>
</feature>
<keyword evidence="7" id="KW-1185">Reference proteome</keyword>
<sequence length="258" mass="27369">MSTGTTMTKPCLTNGVMTLTFIRPGIVDNCNKFHMVVEGDECHAIANSNGITLERLVSWNPEVKTDCSSLWLGYYICGKVIGVTPSPATTTGPTEPTNGIETPTPILPGMVDNCDKFHMVVDDDQCGNIAHKYSISRNQFTTWNPQIGSGCSGLWLGYYVCVKIIGVAPTTTTTTTVGNGISTPTPPTASWKPSYMHGTLRSERTAAACGLTTTCVSIVGANPKPTTTTTGNGIATPTPTQTRMTGNGKKILQGCGRR</sequence>
<proteinExistence type="predicted"/>
<dbReference type="CDD" id="cd00118">
    <property type="entry name" value="LysM"/>
    <property type="match status" value="1"/>
</dbReference>
<feature type="region of interest" description="Disordered" evidence="4">
    <location>
        <begin position="227"/>
        <end position="248"/>
    </location>
</feature>
<keyword evidence="1" id="KW-0147">Chitin-binding</keyword>
<dbReference type="Proteomes" id="UP000541154">
    <property type="component" value="Unassembled WGS sequence"/>
</dbReference>
<keyword evidence="3" id="KW-0843">Virulence</keyword>
<dbReference type="PANTHER" id="PTHR34997">
    <property type="entry name" value="AM15"/>
    <property type="match status" value="1"/>
</dbReference>
<dbReference type="Gene3D" id="3.10.350.10">
    <property type="entry name" value="LysM domain"/>
    <property type="match status" value="2"/>
</dbReference>
<evidence type="ECO:0000256" key="1">
    <source>
        <dbReference type="ARBA" id="ARBA00022669"/>
    </source>
</evidence>
<dbReference type="InterPro" id="IPR018392">
    <property type="entry name" value="LysM"/>
</dbReference>
<organism evidence="6 7">
    <name type="scientific">Petromyces alliaceus</name>
    <name type="common">Aspergillus alliaceus</name>
    <dbReference type="NCBI Taxonomy" id="209559"/>
    <lineage>
        <taxon>Eukaryota</taxon>
        <taxon>Fungi</taxon>
        <taxon>Dikarya</taxon>
        <taxon>Ascomycota</taxon>
        <taxon>Pezizomycotina</taxon>
        <taxon>Eurotiomycetes</taxon>
        <taxon>Eurotiomycetidae</taxon>
        <taxon>Eurotiales</taxon>
        <taxon>Aspergillaceae</taxon>
        <taxon>Aspergillus</taxon>
        <taxon>Aspergillus subgen. Circumdati</taxon>
    </lineage>
</organism>
<evidence type="ECO:0000313" key="6">
    <source>
        <dbReference type="EMBL" id="KAF5866876.1"/>
    </source>
</evidence>
<dbReference type="InterPro" id="IPR036779">
    <property type="entry name" value="LysM_dom_sf"/>
</dbReference>
<dbReference type="AlphaFoldDB" id="A0A8H6ADY8"/>
<dbReference type="Pfam" id="PF01476">
    <property type="entry name" value="LysM"/>
    <property type="match status" value="1"/>
</dbReference>
<dbReference type="GO" id="GO:0008061">
    <property type="term" value="F:chitin binding"/>
    <property type="evidence" value="ECO:0007669"/>
    <property type="project" value="UniProtKB-KW"/>
</dbReference>
<dbReference type="EMBL" id="SPNV01000004">
    <property type="protein sequence ID" value="KAF5866876.1"/>
    <property type="molecule type" value="Genomic_DNA"/>
</dbReference>
<protein>
    <recommendedName>
        <fullName evidence="5">LysM domain-containing protein</fullName>
    </recommendedName>
</protein>
<keyword evidence="2" id="KW-0732">Signal</keyword>
<dbReference type="SMART" id="SM00257">
    <property type="entry name" value="LysM"/>
    <property type="match status" value="2"/>
</dbReference>
<evidence type="ECO:0000256" key="3">
    <source>
        <dbReference type="ARBA" id="ARBA00023026"/>
    </source>
</evidence>
<evidence type="ECO:0000256" key="4">
    <source>
        <dbReference type="SAM" id="MobiDB-lite"/>
    </source>
</evidence>
<reference evidence="6 7" key="1">
    <citation type="submission" date="2019-04" db="EMBL/GenBank/DDBJ databases">
        <title>Aspergillus burnettii sp. nov., novel species from soil in southeast Queensland.</title>
        <authorList>
            <person name="Gilchrist C.L.M."/>
            <person name="Pitt J.I."/>
            <person name="Lange L."/>
            <person name="Lacey H.J."/>
            <person name="Vuong D."/>
            <person name="Midgley D.J."/>
            <person name="Greenfield P."/>
            <person name="Bradbury M."/>
            <person name="Lacey E."/>
            <person name="Busk P.K."/>
            <person name="Pilgaard B."/>
            <person name="Chooi Y.H."/>
            <person name="Piggott A.M."/>
        </authorList>
    </citation>
    <scope>NUCLEOTIDE SEQUENCE [LARGE SCALE GENOMIC DNA]</scope>
    <source>
        <strain evidence="6 7">FRR 5400</strain>
    </source>
</reference>
<evidence type="ECO:0000256" key="2">
    <source>
        <dbReference type="ARBA" id="ARBA00022729"/>
    </source>
</evidence>
<name>A0A8H6ADY8_PETAA</name>